<dbReference type="Gene3D" id="2.40.10.120">
    <property type="match status" value="1"/>
</dbReference>
<dbReference type="eggNOG" id="COG0265">
    <property type="taxonomic scope" value="Bacteria"/>
</dbReference>
<evidence type="ECO:0000313" key="3">
    <source>
        <dbReference type="Proteomes" id="UP000027178"/>
    </source>
</evidence>
<comment type="caution">
    <text evidence="2">The sequence shown here is derived from an EMBL/GenBank/DDBJ whole genome shotgun (WGS) entry which is preliminary data.</text>
</comment>
<sequence>MTAHDAPAAALWLAGPDGEFLGSGFHLGAGRVISCAHVVAGRPTLTARHAGAAHPARVVLLAPPERPPGAAVHPPPDLAVLDVPGLAGAPSVPLADRDVPNGAAALAHGFAVNELTNEVGPESARLTVAGPSGLGLRVQLGSIPFGLSGSMAIDDNGRVIGVVKATAHTSETRGGWITPLSDLLPLLGARPPAPPRKVTAQACARLLAEIPLLQDPPARLELIQSVNEQLGPGAGIKVPYHGHAFLHLSSIAAACLNHSSPDEALPALLTSTHALCGPHRSLDELGALLRIDLEE</sequence>
<dbReference type="InterPro" id="IPR045431">
    <property type="entry name" value="EAD2"/>
</dbReference>
<dbReference type="AlphaFoldDB" id="A0A066Z2A5"/>
<reference evidence="2 3" key="1">
    <citation type="submission" date="2014-05" db="EMBL/GenBank/DDBJ databases">
        <title>Draft Genome Sequence of Kitasatospora cheerisanensis KCTC 2395.</title>
        <authorList>
            <person name="Nam D.H."/>
        </authorList>
    </citation>
    <scope>NUCLEOTIDE SEQUENCE [LARGE SCALE GENOMIC DNA]</scope>
    <source>
        <strain evidence="2 3">KCTC 2395</strain>
    </source>
</reference>
<dbReference type="RefSeq" id="WP_035861744.1">
    <property type="nucleotide sequence ID" value="NZ_KK853997.1"/>
</dbReference>
<dbReference type="PATRIC" id="fig|1348663.4.peg.2119"/>
<evidence type="ECO:0000259" key="1">
    <source>
        <dbReference type="Pfam" id="PF19956"/>
    </source>
</evidence>
<dbReference type="InterPro" id="IPR009003">
    <property type="entry name" value="Peptidase_S1_PA"/>
</dbReference>
<organism evidence="2 3">
    <name type="scientific">Kitasatospora cheerisanensis KCTC 2395</name>
    <dbReference type="NCBI Taxonomy" id="1348663"/>
    <lineage>
        <taxon>Bacteria</taxon>
        <taxon>Bacillati</taxon>
        <taxon>Actinomycetota</taxon>
        <taxon>Actinomycetes</taxon>
        <taxon>Kitasatosporales</taxon>
        <taxon>Streptomycetaceae</taxon>
        <taxon>Kitasatospora</taxon>
    </lineage>
</organism>
<dbReference type="Pfam" id="PF13365">
    <property type="entry name" value="Trypsin_2"/>
    <property type="match status" value="1"/>
</dbReference>
<dbReference type="HOGENOM" id="CLU_942608_0_0_11"/>
<name>A0A066Z2A5_9ACTN</name>
<proteinExistence type="predicted"/>
<dbReference type="Pfam" id="PF19956">
    <property type="entry name" value="EAD2"/>
    <property type="match status" value="1"/>
</dbReference>
<evidence type="ECO:0000313" key="2">
    <source>
        <dbReference type="EMBL" id="KDN86374.1"/>
    </source>
</evidence>
<protein>
    <recommendedName>
        <fullName evidence="1">Effector-associated domain-containing protein</fullName>
    </recommendedName>
</protein>
<dbReference type="EMBL" id="JNBY01000073">
    <property type="protein sequence ID" value="KDN86374.1"/>
    <property type="molecule type" value="Genomic_DNA"/>
</dbReference>
<keyword evidence="3" id="KW-1185">Reference proteome</keyword>
<dbReference type="SUPFAM" id="SSF50494">
    <property type="entry name" value="Trypsin-like serine proteases"/>
    <property type="match status" value="1"/>
</dbReference>
<feature type="domain" description="Effector-associated" evidence="1">
    <location>
        <begin position="205"/>
        <end position="289"/>
    </location>
</feature>
<dbReference type="Proteomes" id="UP000027178">
    <property type="component" value="Unassembled WGS sequence"/>
</dbReference>
<gene>
    <name evidence="2" type="ORF">KCH_21910</name>
</gene>
<accession>A0A066Z2A5</accession>